<dbReference type="GO" id="GO:0016758">
    <property type="term" value="F:hexosyltransferase activity"/>
    <property type="evidence" value="ECO:0007669"/>
    <property type="project" value="TreeGrafter"/>
</dbReference>
<dbReference type="InterPro" id="IPR051981">
    <property type="entry name" value="Glycosyltransf_32"/>
</dbReference>
<dbReference type="Gene3D" id="3.90.550.20">
    <property type="match status" value="1"/>
</dbReference>
<reference evidence="2" key="1">
    <citation type="submission" date="2023-01" db="EMBL/GenBank/DDBJ databases">
        <title>Metagenome sequencing of chrysophaentin producing Chrysophaeum taylorii.</title>
        <authorList>
            <person name="Davison J."/>
            <person name="Bewley C."/>
        </authorList>
    </citation>
    <scope>NUCLEOTIDE SEQUENCE</scope>
    <source>
        <strain evidence="2">NIES-1699</strain>
    </source>
</reference>
<keyword evidence="1" id="KW-0732">Signal</keyword>
<dbReference type="Proteomes" id="UP001230188">
    <property type="component" value="Unassembled WGS sequence"/>
</dbReference>
<dbReference type="GO" id="GO:0006688">
    <property type="term" value="P:glycosphingolipid biosynthetic process"/>
    <property type="evidence" value="ECO:0007669"/>
    <property type="project" value="TreeGrafter"/>
</dbReference>
<feature type="chain" id="PRO_5042282574" description="Alpha-1,4-N-acetylglucosaminyltransferase" evidence="1">
    <location>
        <begin position="17"/>
        <end position="388"/>
    </location>
</feature>
<name>A0AAD7XR07_9STRA</name>
<evidence type="ECO:0008006" key="4">
    <source>
        <dbReference type="Google" id="ProtNLM"/>
    </source>
</evidence>
<evidence type="ECO:0000313" key="2">
    <source>
        <dbReference type="EMBL" id="KAJ8605901.1"/>
    </source>
</evidence>
<evidence type="ECO:0000256" key="1">
    <source>
        <dbReference type="SAM" id="SignalP"/>
    </source>
</evidence>
<evidence type="ECO:0000313" key="3">
    <source>
        <dbReference type="Proteomes" id="UP001230188"/>
    </source>
</evidence>
<dbReference type="SUPFAM" id="SSF53448">
    <property type="entry name" value="Nucleotide-diphospho-sugar transferases"/>
    <property type="match status" value="1"/>
</dbReference>
<accession>A0AAD7XR07</accession>
<comment type="caution">
    <text evidence="2">The sequence shown here is derived from an EMBL/GenBank/DDBJ whole genome shotgun (WGS) entry which is preliminary data.</text>
</comment>
<sequence length="388" mass="43393">MLLLLLFGLGSGGVVPVFDNTCWDNDPSTACPASLTARARYVSLAMAGGVAPPEPSDPACRLAERSVRNGGSNVSQCLGALRKRAVADIREARDVHCEKTACLFHTWWDGPLARVVQLFLRSFRATQHPECAKLVVWTPRAGSERSTPAAEAMVAQVESMRGAPVVFRELELEAMAKDTVFEDFVRRAVLPVAWETSDSKREGTKHFSDFLQLFVLHRYGGIYLDADMVLLRDFYPLWGLNFEYQWSFIPEQFNNAVQGLRKDEGKSLITAGRKLDSDQCCRGWGQTLWRAKILKAQGSYGLPCTAFDPFWLRMDGHHTGERKNPSLKYPPFDRAWLFKAPYEGDWYDGAFAIHWHGGAGGPHGGDTNAWTPTFAPDSYAVHFEHIFS</sequence>
<proteinExistence type="predicted"/>
<dbReference type="GO" id="GO:0016020">
    <property type="term" value="C:membrane"/>
    <property type="evidence" value="ECO:0007669"/>
    <property type="project" value="GOC"/>
</dbReference>
<protein>
    <recommendedName>
        <fullName evidence="4">Alpha-1,4-N-acetylglucosaminyltransferase</fullName>
    </recommendedName>
</protein>
<dbReference type="Pfam" id="PF04488">
    <property type="entry name" value="Gly_transf_sug"/>
    <property type="match status" value="1"/>
</dbReference>
<dbReference type="AlphaFoldDB" id="A0AAD7XR07"/>
<dbReference type="InterPro" id="IPR029044">
    <property type="entry name" value="Nucleotide-diphossugar_trans"/>
</dbReference>
<feature type="signal peptide" evidence="1">
    <location>
        <begin position="1"/>
        <end position="16"/>
    </location>
</feature>
<dbReference type="EMBL" id="JAQMWT010000308">
    <property type="protein sequence ID" value="KAJ8605901.1"/>
    <property type="molecule type" value="Genomic_DNA"/>
</dbReference>
<gene>
    <name evidence="2" type="ORF">CTAYLR_004191</name>
</gene>
<keyword evidence="3" id="KW-1185">Reference proteome</keyword>
<dbReference type="PANTHER" id="PTHR12042:SF21">
    <property type="entry name" value="ALPHA1,4-GALACTOSYLTRANSFERASE 1-RELATED"/>
    <property type="match status" value="1"/>
</dbReference>
<dbReference type="InterPro" id="IPR007577">
    <property type="entry name" value="GlycoTrfase_DXD_sugar-bd_CS"/>
</dbReference>
<organism evidence="2 3">
    <name type="scientific">Chrysophaeum taylorii</name>
    <dbReference type="NCBI Taxonomy" id="2483200"/>
    <lineage>
        <taxon>Eukaryota</taxon>
        <taxon>Sar</taxon>
        <taxon>Stramenopiles</taxon>
        <taxon>Ochrophyta</taxon>
        <taxon>Pelagophyceae</taxon>
        <taxon>Pelagomonadales</taxon>
        <taxon>Pelagomonadaceae</taxon>
        <taxon>Chrysophaeum</taxon>
    </lineage>
</organism>
<dbReference type="PANTHER" id="PTHR12042">
    <property type="entry name" value="LACTOSYLCERAMIDE 4-ALPHA-GALACTOSYLTRANSFERASE ALPHA- 1,4-GALACTOSYLTRANSFERASE"/>
    <property type="match status" value="1"/>
</dbReference>